<dbReference type="SMART" id="SM00355">
    <property type="entry name" value="ZnF_C2H2"/>
    <property type="match status" value="4"/>
</dbReference>
<proteinExistence type="predicted"/>
<dbReference type="PANTHER" id="PTHR24404:SF114">
    <property type="entry name" value="KLUMPFUSS, ISOFORM B-RELATED"/>
    <property type="match status" value="1"/>
</dbReference>
<evidence type="ECO:0000256" key="3">
    <source>
        <dbReference type="ARBA" id="ARBA00022737"/>
    </source>
</evidence>
<keyword evidence="12" id="KW-1185">Reference proteome</keyword>
<keyword evidence="4 8" id="KW-0863">Zinc-finger</keyword>
<evidence type="ECO:0000256" key="9">
    <source>
        <dbReference type="SAM" id="MobiDB-lite"/>
    </source>
</evidence>
<dbReference type="Proteomes" id="UP001365128">
    <property type="component" value="Unassembled WGS sequence"/>
</dbReference>
<feature type="region of interest" description="Disordered" evidence="9">
    <location>
        <begin position="121"/>
        <end position="180"/>
    </location>
</feature>
<evidence type="ECO:0000256" key="7">
    <source>
        <dbReference type="ARBA" id="ARBA00023242"/>
    </source>
</evidence>
<feature type="region of interest" description="Disordered" evidence="9">
    <location>
        <begin position="85"/>
        <end position="105"/>
    </location>
</feature>
<evidence type="ECO:0000256" key="2">
    <source>
        <dbReference type="ARBA" id="ARBA00022723"/>
    </source>
</evidence>
<evidence type="ECO:0000256" key="4">
    <source>
        <dbReference type="ARBA" id="ARBA00022771"/>
    </source>
</evidence>
<dbReference type="PANTHER" id="PTHR24404">
    <property type="entry name" value="ZINC FINGER PROTEIN"/>
    <property type="match status" value="1"/>
</dbReference>
<reference evidence="11 12" key="1">
    <citation type="submission" date="2024-04" db="EMBL/GenBank/DDBJ databases">
        <title>Phyllosticta paracitricarpa is synonymous to the EU quarantine fungus P. citricarpa based on phylogenomic analyses.</title>
        <authorList>
            <consortium name="Lawrence Berkeley National Laboratory"/>
            <person name="Van Ingen-Buijs V.A."/>
            <person name="Van Westerhoven A.C."/>
            <person name="Haridas S."/>
            <person name="Skiadas P."/>
            <person name="Martin F."/>
            <person name="Groenewald J.Z."/>
            <person name="Crous P.W."/>
            <person name="Seidl M.F."/>
        </authorList>
    </citation>
    <scope>NUCLEOTIDE SEQUENCE [LARGE SCALE GENOMIC DNA]</scope>
    <source>
        <strain evidence="11 12">CBS 122670</strain>
    </source>
</reference>
<feature type="domain" description="C2H2-type" evidence="10">
    <location>
        <begin position="268"/>
        <end position="296"/>
    </location>
</feature>
<evidence type="ECO:0000256" key="1">
    <source>
        <dbReference type="ARBA" id="ARBA00004123"/>
    </source>
</evidence>
<comment type="subcellular location">
    <subcellularLocation>
        <location evidence="1">Nucleus</location>
    </subcellularLocation>
</comment>
<dbReference type="InterPro" id="IPR036236">
    <property type="entry name" value="Znf_C2H2_sf"/>
</dbReference>
<keyword evidence="2" id="KW-0479">Metal-binding</keyword>
<dbReference type="EMBL" id="JBBPDW010000001">
    <property type="protein sequence ID" value="KAK7556768.1"/>
    <property type="molecule type" value="Genomic_DNA"/>
</dbReference>
<dbReference type="InterPro" id="IPR050589">
    <property type="entry name" value="Ikaros_C2H2-ZF"/>
</dbReference>
<evidence type="ECO:0000256" key="8">
    <source>
        <dbReference type="PROSITE-ProRule" id="PRU00042"/>
    </source>
</evidence>
<comment type="caution">
    <text evidence="11">The sequence shown here is derived from an EMBL/GenBank/DDBJ whole genome shotgun (WGS) entry which is preliminary data.</text>
</comment>
<dbReference type="Gene3D" id="3.30.160.60">
    <property type="entry name" value="Classic Zinc Finger"/>
    <property type="match status" value="2"/>
</dbReference>
<feature type="compositionally biased region" description="Low complexity" evidence="9">
    <location>
        <begin position="341"/>
        <end position="363"/>
    </location>
</feature>
<evidence type="ECO:0000313" key="11">
    <source>
        <dbReference type="EMBL" id="KAK7556768.1"/>
    </source>
</evidence>
<evidence type="ECO:0000313" key="12">
    <source>
        <dbReference type="Proteomes" id="UP001365128"/>
    </source>
</evidence>
<sequence>MSPSQVPRKSSEAAKHQITAQNDSEEMTQEAPYTTTHPYTTASFVPTWYDSSNAPYAPVYTSSAAAHAQAHASSSAYYVPASASLPPSHAPANKSSNAPDSSDDFDYGRLRELLEAELGYTHGASNTSERAAVEHSPAEQTATEKTPDPHSEASPSKTAISAPPAVSQHQSDRRAEPNFDLDNEKPYGCEFCNKRYTAIYSKRRHECLCHPDEILQHQSQPEASNPADERPFSCSHCDKRFKELRHKERHERVVHPDDAGQPAAEKPHACDFCGKRFRNLEYKRRHERENHINPRSFECPNCKKSFRRTDAFKIHMLMTHGVEHPEVQRQPELSESATDLGQQQQSQDEQGQQLGQNQQQGQQEQEENTSRRQRDEEDEEKPRKRRKIRR</sequence>
<protein>
    <recommendedName>
        <fullName evidence="10">C2H2-type domain-containing protein</fullName>
    </recommendedName>
</protein>
<dbReference type="InterPro" id="IPR013087">
    <property type="entry name" value="Znf_C2H2_type"/>
</dbReference>
<dbReference type="SUPFAM" id="SSF57667">
    <property type="entry name" value="beta-beta-alpha zinc fingers"/>
    <property type="match status" value="2"/>
</dbReference>
<dbReference type="PROSITE" id="PS50157">
    <property type="entry name" value="ZINC_FINGER_C2H2_2"/>
    <property type="match status" value="3"/>
</dbReference>
<name>A0ABR1MQQ4_9PEZI</name>
<keyword evidence="6" id="KW-0238">DNA-binding</keyword>
<accession>A0ABR1MQQ4</accession>
<feature type="region of interest" description="Disordered" evidence="9">
    <location>
        <begin position="1"/>
        <end position="39"/>
    </location>
</feature>
<evidence type="ECO:0000259" key="10">
    <source>
        <dbReference type="PROSITE" id="PS50157"/>
    </source>
</evidence>
<evidence type="ECO:0000256" key="6">
    <source>
        <dbReference type="ARBA" id="ARBA00023125"/>
    </source>
</evidence>
<feature type="region of interest" description="Disordered" evidence="9">
    <location>
        <begin position="323"/>
        <end position="390"/>
    </location>
</feature>
<organism evidence="11 12">
    <name type="scientific">Phyllosticta citricarpa</name>
    <dbReference type="NCBI Taxonomy" id="55181"/>
    <lineage>
        <taxon>Eukaryota</taxon>
        <taxon>Fungi</taxon>
        <taxon>Dikarya</taxon>
        <taxon>Ascomycota</taxon>
        <taxon>Pezizomycotina</taxon>
        <taxon>Dothideomycetes</taxon>
        <taxon>Dothideomycetes incertae sedis</taxon>
        <taxon>Botryosphaeriales</taxon>
        <taxon>Phyllostictaceae</taxon>
        <taxon>Phyllosticta</taxon>
    </lineage>
</organism>
<feature type="domain" description="C2H2-type" evidence="10">
    <location>
        <begin position="232"/>
        <end position="260"/>
    </location>
</feature>
<gene>
    <name evidence="11" type="ORF">IWX46DRAFT_636691</name>
</gene>
<dbReference type="PROSITE" id="PS00028">
    <property type="entry name" value="ZINC_FINGER_C2H2_1"/>
    <property type="match status" value="4"/>
</dbReference>
<feature type="compositionally biased region" description="Polar residues" evidence="9">
    <location>
        <begin position="331"/>
        <end position="340"/>
    </location>
</feature>
<keyword evidence="7" id="KW-0539">Nucleus</keyword>
<feature type="domain" description="C2H2-type" evidence="10">
    <location>
        <begin position="297"/>
        <end position="325"/>
    </location>
</feature>
<keyword evidence="3" id="KW-0677">Repeat</keyword>
<feature type="compositionally biased region" description="Basic and acidic residues" evidence="9">
    <location>
        <begin position="170"/>
        <end position="180"/>
    </location>
</feature>
<keyword evidence="5" id="KW-0862">Zinc</keyword>
<evidence type="ECO:0000256" key="5">
    <source>
        <dbReference type="ARBA" id="ARBA00022833"/>
    </source>
</evidence>